<dbReference type="RefSeq" id="WP_379820324.1">
    <property type="nucleotide sequence ID" value="NZ_JBHUMD010000007.1"/>
</dbReference>
<dbReference type="SUPFAM" id="SSF56601">
    <property type="entry name" value="beta-lactamase/transpeptidase-like"/>
    <property type="match status" value="1"/>
</dbReference>
<keyword evidence="4" id="KW-1185">Reference proteome</keyword>
<evidence type="ECO:0000259" key="2">
    <source>
        <dbReference type="Pfam" id="PF00144"/>
    </source>
</evidence>
<dbReference type="Gene3D" id="3.40.710.10">
    <property type="entry name" value="DD-peptidase/beta-lactamase superfamily"/>
    <property type="match status" value="1"/>
</dbReference>
<evidence type="ECO:0000313" key="4">
    <source>
        <dbReference type="Proteomes" id="UP001597480"/>
    </source>
</evidence>
<dbReference type="EMBL" id="JBHUMD010000007">
    <property type="protein sequence ID" value="MFD2601795.1"/>
    <property type="molecule type" value="Genomic_DNA"/>
</dbReference>
<reference evidence="4" key="1">
    <citation type="journal article" date="2019" name="Int. J. Syst. Evol. Microbiol.">
        <title>The Global Catalogue of Microorganisms (GCM) 10K type strain sequencing project: providing services to taxonomists for standard genome sequencing and annotation.</title>
        <authorList>
            <consortium name="The Broad Institute Genomics Platform"/>
            <consortium name="The Broad Institute Genome Sequencing Center for Infectious Disease"/>
            <person name="Wu L."/>
            <person name="Ma J."/>
        </authorList>
    </citation>
    <scope>NUCLEOTIDE SEQUENCE [LARGE SCALE GENOMIC DNA]</scope>
    <source>
        <strain evidence="4">KCTC 42107</strain>
    </source>
</reference>
<feature type="chain" id="PRO_5046282980" evidence="1">
    <location>
        <begin position="22"/>
        <end position="440"/>
    </location>
</feature>
<dbReference type="Pfam" id="PF00144">
    <property type="entry name" value="Beta-lactamase"/>
    <property type="match status" value="1"/>
</dbReference>
<gene>
    <name evidence="3" type="ORF">ACFSR3_06985</name>
</gene>
<organism evidence="3 4">
    <name type="scientific">Flavobacterium suzhouense</name>
    <dbReference type="NCBI Taxonomy" id="1529638"/>
    <lineage>
        <taxon>Bacteria</taxon>
        <taxon>Pseudomonadati</taxon>
        <taxon>Bacteroidota</taxon>
        <taxon>Flavobacteriia</taxon>
        <taxon>Flavobacteriales</taxon>
        <taxon>Flavobacteriaceae</taxon>
        <taxon>Flavobacterium</taxon>
    </lineage>
</organism>
<feature type="domain" description="Beta-lactamase-related" evidence="2">
    <location>
        <begin position="45"/>
        <end position="332"/>
    </location>
</feature>
<dbReference type="PANTHER" id="PTHR46825">
    <property type="entry name" value="D-ALANYL-D-ALANINE-CARBOXYPEPTIDASE/ENDOPEPTIDASE AMPH"/>
    <property type="match status" value="1"/>
</dbReference>
<keyword evidence="1" id="KW-0732">Signal</keyword>
<dbReference type="EC" id="3.-.-.-" evidence="3"/>
<proteinExistence type="predicted"/>
<dbReference type="InterPro" id="IPR012338">
    <property type="entry name" value="Beta-lactam/transpept-like"/>
</dbReference>
<dbReference type="Proteomes" id="UP001597480">
    <property type="component" value="Unassembled WGS sequence"/>
</dbReference>
<dbReference type="GO" id="GO:0016787">
    <property type="term" value="F:hydrolase activity"/>
    <property type="evidence" value="ECO:0007669"/>
    <property type="project" value="UniProtKB-KW"/>
</dbReference>
<comment type="caution">
    <text evidence="3">The sequence shown here is derived from an EMBL/GenBank/DDBJ whole genome shotgun (WGS) entry which is preliminary data.</text>
</comment>
<dbReference type="InterPro" id="IPR001466">
    <property type="entry name" value="Beta-lactam-related"/>
</dbReference>
<dbReference type="InterPro" id="IPR050491">
    <property type="entry name" value="AmpC-like"/>
</dbReference>
<evidence type="ECO:0000256" key="1">
    <source>
        <dbReference type="SAM" id="SignalP"/>
    </source>
</evidence>
<sequence length="440" mass="49533">MKRTFLSVVAFMLVAPLFAQHDGAKFAKIDSLLNYLYNNNKFMGSVAIQEKGNIVFQKAYGYAEVESKTKATPKSKYKIGSITKMFTSVIIFQLIEEKKLKLDTKLSDFFPKVKNADKITIGDMLSHKSGIYNYTDGPDFDSYKTKLQNRRDMLNRIESATAAFEPGTKAEYSNSNYLLLGYIIQDITKKPYKENVMARIVNKAGLKETYYYGKINPKKNEAYSYAFVDGKWTKTEEWNESIAGAAGALQSTPADLTKFVKALFDGKLIKKESLTEMTTLDMGFGKGIFAYPFIERKFFGHNGGIESFTSILGYYPKDDMGIALLMNGVDYNTNEIMIGILSCYYKLPYIFPNFKTAKIDENILKNYEGFYSNPSLPFKVDIKLVNGVLTAHATDQGSFPLNPLSETEFNFDPAGITITFNPKGFTLKQADGSTSQFTKE</sequence>
<protein>
    <submittedName>
        <fullName evidence="3">Serine hydrolase domain-containing protein</fullName>
        <ecNumber evidence="3">3.-.-.-</ecNumber>
    </submittedName>
</protein>
<feature type="signal peptide" evidence="1">
    <location>
        <begin position="1"/>
        <end position="21"/>
    </location>
</feature>
<accession>A0ABW5NS89</accession>
<dbReference type="PANTHER" id="PTHR46825:SF9">
    <property type="entry name" value="BETA-LACTAMASE-RELATED DOMAIN-CONTAINING PROTEIN"/>
    <property type="match status" value="1"/>
</dbReference>
<evidence type="ECO:0000313" key="3">
    <source>
        <dbReference type="EMBL" id="MFD2601795.1"/>
    </source>
</evidence>
<keyword evidence="3" id="KW-0378">Hydrolase</keyword>
<name>A0ABW5NS89_9FLAO</name>